<reference evidence="2" key="1">
    <citation type="submission" date="2020-01" db="EMBL/GenBank/DDBJ databases">
        <title>Identification and distribution of gene clusters putatively required for synthesis of sphingolipid metabolism inhibitors in phylogenetically diverse species of the filamentous fungus Fusarium.</title>
        <authorList>
            <person name="Kim H.-S."/>
            <person name="Busman M."/>
            <person name="Brown D.W."/>
            <person name="Divon H."/>
            <person name="Uhlig S."/>
            <person name="Proctor R.H."/>
        </authorList>
    </citation>
    <scope>NUCLEOTIDE SEQUENCE</scope>
    <source>
        <strain evidence="2">NRRL 53441</strain>
    </source>
</reference>
<evidence type="ECO:0000256" key="1">
    <source>
        <dbReference type="SAM" id="SignalP"/>
    </source>
</evidence>
<keyword evidence="3" id="KW-1185">Reference proteome</keyword>
<proteinExistence type="predicted"/>
<dbReference type="OrthoDB" id="4999321at2759"/>
<organism evidence="2 3">
    <name type="scientific">Fusarium austroafricanum</name>
    <dbReference type="NCBI Taxonomy" id="2364996"/>
    <lineage>
        <taxon>Eukaryota</taxon>
        <taxon>Fungi</taxon>
        <taxon>Dikarya</taxon>
        <taxon>Ascomycota</taxon>
        <taxon>Pezizomycotina</taxon>
        <taxon>Sordariomycetes</taxon>
        <taxon>Hypocreomycetidae</taxon>
        <taxon>Hypocreales</taxon>
        <taxon>Nectriaceae</taxon>
        <taxon>Fusarium</taxon>
        <taxon>Fusarium concolor species complex</taxon>
    </lineage>
</organism>
<feature type="chain" id="PRO_5034053531" evidence="1">
    <location>
        <begin position="21"/>
        <end position="119"/>
    </location>
</feature>
<sequence>MRSSIFLIASSAAFFSQASAGSISTRDGALAEVRFYGQPSCTTAETMGYFNLYDQDIGKCHTFPTDKSVKSLYAGYFGKGCTLEAYTDKVCSLDRHDVKKETCMSGVKAFGSYKLVCPK</sequence>
<dbReference type="Proteomes" id="UP000605986">
    <property type="component" value="Unassembled WGS sequence"/>
</dbReference>
<gene>
    <name evidence="2" type="ORF">F53441_2887</name>
</gene>
<feature type="signal peptide" evidence="1">
    <location>
        <begin position="1"/>
        <end position="20"/>
    </location>
</feature>
<protein>
    <submittedName>
        <fullName evidence="2">Putative ec86 protein</fullName>
    </submittedName>
</protein>
<keyword evidence="1" id="KW-0732">Signal</keyword>
<comment type="caution">
    <text evidence="2">The sequence shown here is derived from an EMBL/GenBank/DDBJ whole genome shotgun (WGS) entry which is preliminary data.</text>
</comment>
<accession>A0A8H4P2F4</accession>
<evidence type="ECO:0000313" key="2">
    <source>
        <dbReference type="EMBL" id="KAF4454653.1"/>
    </source>
</evidence>
<name>A0A8H4P2F4_9HYPO</name>
<dbReference type="AlphaFoldDB" id="A0A8H4P2F4"/>
<dbReference type="EMBL" id="JAADJG010000118">
    <property type="protein sequence ID" value="KAF4454653.1"/>
    <property type="molecule type" value="Genomic_DNA"/>
</dbReference>
<evidence type="ECO:0000313" key="3">
    <source>
        <dbReference type="Proteomes" id="UP000605986"/>
    </source>
</evidence>